<dbReference type="PANTHER" id="PTHR13312">
    <property type="entry name" value="HIV-INDUCED PROTEIN-7-LIKE PROTEASE"/>
    <property type="match status" value="1"/>
</dbReference>
<dbReference type="Proteomes" id="UP000485058">
    <property type="component" value="Unassembled WGS sequence"/>
</dbReference>
<protein>
    <recommendedName>
        <fullName evidence="3">Ubiquitin thioesterase OTU</fullName>
        <ecNumber evidence="3">3.4.19.12</ecNumber>
    </recommendedName>
</protein>
<keyword evidence="3" id="KW-0963">Cytoplasm</keyword>
<comment type="caution">
    <text evidence="5">The sequence shown here is derived from an EMBL/GenBank/DDBJ whole genome shotgun (WGS) entry which is preliminary data.</text>
</comment>
<comment type="catalytic activity">
    <reaction evidence="1 3">
        <text>Thiol-dependent hydrolysis of ester, thioester, amide, peptide and isopeptide bonds formed by the C-terminal Gly of ubiquitin (a 76-residue protein attached to proteins as an intracellular targeting signal).</text>
        <dbReference type="EC" id="3.4.19.12"/>
    </reaction>
</comment>
<dbReference type="PANTHER" id="PTHR13312:SF0">
    <property type="entry name" value="UBIQUITIN THIOESTERASE OTU1"/>
    <property type="match status" value="1"/>
</dbReference>
<evidence type="ECO:0000256" key="4">
    <source>
        <dbReference type="SAM" id="MobiDB-lite"/>
    </source>
</evidence>
<keyword evidence="3" id="KW-0645">Protease</keyword>
<comment type="function">
    <text evidence="3">Hydrolase that can remove conjugated ubiquitin from proteins and may therefore play an important regulatory role at the level of protein turnover by preventing degradation.</text>
</comment>
<dbReference type="GO" id="GO:0004843">
    <property type="term" value="F:cysteine-type deubiquitinase activity"/>
    <property type="evidence" value="ECO:0007669"/>
    <property type="project" value="UniProtKB-UniRule"/>
</dbReference>
<sequence>MAETATDAEQMATRSQPYALAPSPVKKRRKRKKQKKRKQHAPAPRCGPPASVCPWLTAQPAWCAGPSRQTTPACSMRWPTQCTTPSRKQSAPNTAYCAWIIQPMNWGGGIELSILARHYGREIGTWNIESGKQHVFGEEAGYAKQVMLIYTGSHYDALAIAASPRAPEHDDKTEFNPRTKTGKMILAAAQRLVELNRKGGKRFKPGAKPDAKATTQVRALTCTECNTQCKDQQAAATHAEKTGHNKFAEK</sequence>
<dbReference type="EMBL" id="BLLF01000077">
    <property type="protein sequence ID" value="GFH07160.1"/>
    <property type="molecule type" value="Genomic_DNA"/>
</dbReference>
<keyword evidence="3" id="KW-0833">Ubl conjugation pathway</keyword>
<dbReference type="GO" id="GO:0036503">
    <property type="term" value="P:ERAD pathway"/>
    <property type="evidence" value="ECO:0007669"/>
    <property type="project" value="TreeGrafter"/>
</dbReference>
<dbReference type="GO" id="GO:0016579">
    <property type="term" value="P:protein deubiquitination"/>
    <property type="evidence" value="ECO:0007669"/>
    <property type="project" value="TreeGrafter"/>
</dbReference>
<evidence type="ECO:0000256" key="3">
    <source>
        <dbReference type="RuleBase" id="RU367104"/>
    </source>
</evidence>
<organism evidence="5 6">
    <name type="scientific">Haematococcus lacustris</name>
    <name type="common">Green alga</name>
    <name type="synonym">Haematococcus pluvialis</name>
    <dbReference type="NCBI Taxonomy" id="44745"/>
    <lineage>
        <taxon>Eukaryota</taxon>
        <taxon>Viridiplantae</taxon>
        <taxon>Chlorophyta</taxon>
        <taxon>core chlorophytes</taxon>
        <taxon>Chlorophyceae</taxon>
        <taxon>CS clade</taxon>
        <taxon>Chlamydomonadales</taxon>
        <taxon>Haematococcaceae</taxon>
        <taxon>Haematococcus</taxon>
    </lineage>
</organism>
<dbReference type="GO" id="GO:0005829">
    <property type="term" value="C:cytosol"/>
    <property type="evidence" value="ECO:0007669"/>
    <property type="project" value="TreeGrafter"/>
</dbReference>
<dbReference type="GO" id="GO:0030968">
    <property type="term" value="P:endoplasmic reticulum unfolded protein response"/>
    <property type="evidence" value="ECO:0007669"/>
    <property type="project" value="TreeGrafter"/>
</dbReference>
<dbReference type="EC" id="3.4.19.12" evidence="3"/>
<accession>A0A699YAI1</accession>
<reference evidence="5 6" key="1">
    <citation type="submission" date="2020-02" db="EMBL/GenBank/DDBJ databases">
        <title>Draft genome sequence of Haematococcus lacustris strain NIES-144.</title>
        <authorList>
            <person name="Morimoto D."/>
            <person name="Nakagawa S."/>
            <person name="Yoshida T."/>
            <person name="Sawayama S."/>
        </authorList>
    </citation>
    <scope>NUCLEOTIDE SEQUENCE [LARGE SCALE GENOMIC DNA]</scope>
    <source>
        <strain evidence="5 6">NIES-144</strain>
    </source>
</reference>
<name>A0A699YAI1_HAELA</name>
<evidence type="ECO:0000256" key="1">
    <source>
        <dbReference type="ARBA" id="ARBA00000707"/>
    </source>
</evidence>
<keyword evidence="6" id="KW-1185">Reference proteome</keyword>
<dbReference type="InterPro" id="IPR038765">
    <property type="entry name" value="Papain-like_cys_pep_sf"/>
</dbReference>
<dbReference type="SUPFAM" id="SSF54001">
    <property type="entry name" value="Cysteine proteinases"/>
    <property type="match status" value="1"/>
</dbReference>
<feature type="compositionally biased region" description="Basic residues" evidence="4">
    <location>
        <begin position="25"/>
        <end position="40"/>
    </location>
</feature>
<evidence type="ECO:0000313" key="5">
    <source>
        <dbReference type="EMBL" id="GFH07160.1"/>
    </source>
</evidence>
<evidence type="ECO:0000313" key="6">
    <source>
        <dbReference type="Proteomes" id="UP000485058"/>
    </source>
</evidence>
<keyword evidence="3" id="KW-0788">Thiol protease</keyword>
<gene>
    <name evidence="5" type="ORF">HaLaN_01921</name>
</gene>
<feature type="region of interest" description="Disordered" evidence="4">
    <location>
        <begin position="1"/>
        <end position="47"/>
    </location>
</feature>
<evidence type="ECO:0000256" key="2">
    <source>
        <dbReference type="ARBA" id="ARBA00022801"/>
    </source>
</evidence>
<keyword evidence="2 3" id="KW-0378">Hydrolase</keyword>
<proteinExistence type="predicted"/>
<dbReference type="GO" id="GO:0005634">
    <property type="term" value="C:nucleus"/>
    <property type="evidence" value="ECO:0007669"/>
    <property type="project" value="TreeGrafter"/>
</dbReference>
<comment type="subcellular location">
    <subcellularLocation>
        <location evidence="3">Cytoplasm</location>
    </subcellularLocation>
</comment>
<dbReference type="Gene3D" id="3.90.70.80">
    <property type="match status" value="1"/>
</dbReference>
<dbReference type="AlphaFoldDB" id="A0A699YAI1"/>